<evidence type="ECO:0000256" key="10">
    <source>
        <dbReference type="ARBA" id="ARBA00022840"/>
    </source>
</evidence>
<keyword evidence="12" id="KW-0472">Membrane</keyword>
<evidence type="ECO:0000256" key="1">
    <source>
        <dbReference type="ARBA" id="ARBA00004167"/>
    </source>
</evidence>
<dbReference type="InterPro" id="IPR000719">
    <property type="entry name" value="Prot_kinase_dom"/>
</dbReference>
<proteinExistence type="predicted"/>
<keyword evidence="5" id="KW-0812">Transmembrane</keyword>
<keyword evidence="2" id="KW-0723">Serine/threonine-protein kinase</keyword>
<keyword evidence="3" id="KW-0597">Phosphoprotein</keyword>
<evidence type="ECO:0000256" key="2">
    <source>
        <dbReference type="ARBA" id="ARBA00022527"/>
    </source>
</evidence>
<evidence type="ECO:0000256" key="12">
    <source>
        <dbReference type="ARBA" id="ARBA00023136"/>
    </source>
</evidence>
<keyword evidence="13" id="KW-0675">Receptor</keyword>
<feature type="domain" description="Protein kinase" evidence="16">
    <location>
        <begin position="1"/>
        <end position="240"/>
    </location>
</feature>
<reference evidence="17 18" key="1">
    <citation type="journal article" date="2021" name="Plant Biotechnol. J.">
        <title>Multi-omics assisted identification of the key and species-specific regulatory components of drought-tolerant mechanisms in Gossypium stocksii.</title>
        <authorList>
            <person name="Yu D."/>
            <person name="Ke L."/>
            <person name="Zhang D."/>
            <person name="Wu Y."/>
            <person name="Sun Y."/>
            <person name="Mei J."/>
            <person name="Sun J."/>
            <person name="Sun Y."/>
        </authorList>
    </citation>
    <scope>NUCLEOTIDE SEQUENCE [LARGE SCALE GENOMIC DNA]</scope>
    <source>
        <strain evidence="18">cv. E1</strain>
        <tissue evidence="17">Leaf</tissue>
    </source>
</reference>
<keyword evidence="14" id="KW-0325">Glycoprotein</keyword>
<keyword evidence="10" id="KW-0067">ATP-binding</keyword>
<evidence type="ECO:0000256" key="6">
    <source>
        <dbReference type="ARBA" id="ARBA00022729"/>
    </source>
</evidence>
<evidence type="ECO:0000256" key="8">
    <source>
        <dbReference type="ARBA" id="ARBA00022741"/>
    </source>
</evidence>
<dbReference type="GO" id="GO:0005886">
    <property type="term" value="C:plasma membrane"/>
    <property type="evidence" value="ECO:0007669"/>
    <property type="project" value="TreeGrafter"/>
</dbReference>
<keyword evidence="9" id="KW-0418">Kinase</keyword>
<accession>A0A9D3URN0</accession>
<evidence type="ECO:0000256" key="13">
    <source>
        <dbReference type="ARBA" id="ARBA00023170"/>
    </source>
</evidence>
<dbReference type="FunFam" id="1.10.510.10:FF:000343">
    <property type="entry name" value="Cysteine-rich receptor-like protein kinase 28"/>
    <property type="match status" value="1"/>
</dbReference>
<name>A0A9D3URN0_9ROSI</name>
<evidence type="ECO:0000313" key="17">
    <source>
        <dbReference type="EMBL" id="KAH1056193.1"/>
    </source>
</evidence>
<dbReference type="SUPFAM" id="SSF56112">
    <property type="entry name" value="Protein kinase-like (PK-like)"/>
    <property type="match status" value="1"/>
</dbReference>
<protein>
    <recommendedName>
        <fullName evidence="16">Protein kinase domain-containing protein</fullName>
    </recommendedName>
</protein>
<organism evidence="17 18">
    <name type="scientific">Gossypium stocksii</name>
    <dbReference type="NCBI Taxonomy" id="47602"/>
    <lineage>
        <taxon>Eukaryota</taxon>
        <taxon>Viridiplantae</taxon>
        <taxon>Streptophyta</taxon>
        <taxon>Embryophyta</taxon>
        <taxon>Tracheophyta</taxon>
        <taxon>Spermatophyta</taxon>
        <taxon>Magnoliopsida</taxon>
        <taxon>eudicotyledons</taxon>
        <taxon>Gunneridae</taxon>
        <taxon>Pentapetalae</taxon>
        <taxon>rosids</taxon>
        <taxon>malvids</taxon>
        <taxon>Malvales</taxon>
        <taxon>Malvaceae</taxon>
        <taxon>Malvoideae</taxon>
        <taxon>Gossypium</taxon>
    </lineage>
</organism>
<keyword evidence="18" id="KW-1185">Reference proteome</keyword>
<feature type="region of interest" description="Disordered" evidence="15">
    <location>
        <begin position="242"/>
        <end position="281"/>
    </location>
</feature>
<dbReference type="Pfam" id="PF00069">
    <property type="entry name" value="Pkinase"/>
    <property type="match status" value="1"/>
</dbReference>
<evidence type="ECO:0000256" key="14">
    <source>
        <dbReference type="ARBA" id="ARBA00023180"/>
    </source>
</evidence>
<evidence type="ECO:0000256" key="7">
    <source>
        <dbReference type="ARBA" id="ARBA00022737"/>
    </source>
</evidence>
<comment type="caution">
    <text evidence="17">The sequence shown here is derived from an EMBL/GenBank/DDBJ whole genome shotgun (WGS) entry which is preliminary data.</text>
</comment>
<gene>
    <name evidence="17" type="ORF">J1N35_034258</name>
</gene>
<evidence type="ECO:0000256" key="15">
    <source>
        <dbReference type="SAM" id="MobiDB-lite"/>
    </source>
</evidence>
<dbReference type="GO" id="GO:0005524">
    <property type="term" value="F:ATP binding"/>
    <property type="evidence" value="ECO:0007669"/>
    <property type="project" value="UniProtKB-KW"/>
</dbReference>
<keyword evidence="8" id="KW-0547">Nucleotide-binding</keyword>
<dbReference type="Proteomes" id="UP000828251">
    <property type="component" value="Unassembled WGS sequence"/>
</dbReference>
<dbReference type="PANTHER" id="PTHR27002">
    <property type="entry name" value="RECEPTOR-LIKE SERINE/THREONINE-PROTEIN KINASE SD1-8"/>
    <property type="match status" value="1"/>
</dbReference>
<dbReference type="EMBL" id="JAIQCV010000010">
    <property type="protein sequence ID" value="KAH1056193.1"/>
    <property type="molecule type" value="Genomic_DNA"/>
</dbReference>
<dbReference type="PROSITE" id="PS50011">
    <property type="entry name" value="PROTEIN_KINASE_DOM"/>
    <property type="match status" value="1"/>
</dbReference>
<keyword evidence="6" id="KW-0732">Signal</keyword>
<comment type="subcellular location">
    <subcellularLocation>
        <location evidence="1">Membrane</location>
        <topology evidence="1">Single-pass membrane protein</topology>
    </subcellularLocation>
</comment>
<evidence type="ECO:0000256" key="5">
    <source>
        <dbReference type="ARBA" id="ARBA00022692"/>
    </source>
</evidence>
<dbReference type="PANTHER" id="PTHR27002:SF861">
    <property type="entry name" value="CYSTEINE-RICH RECEPTOR-LIKE PROTEIN KINASE 14 ISOFORM X1"/>
    <property type="match status" value="1"/>
</dbReference>
<evidence type="ECO:0000256" key="3">
    <source>
        <dbReference type="ARBA" id="ARBA00022553"/>
    </source>
</evidence>
<evidence type="ECO:0000313" key="18">
    <source>
        <dbReference type="Proteomes" id="UP000828251"/>
    </source>
</evidence>
<dbReference type="GO" id="GO:0004674">
    <property type="term" value="F:protein serine/threonine kinase activity"/>
    <property type="evidence" value="ECO:0007669"/>
    <property type="project" value="UniProtKB-KW"/>
</dbReference>
<sequence>MLLAKLQHRNLVRLLGFSLEQKERVLIYEFLPNSSLDNFIFDSVKRLLLSWTKRYKIIKGIAKGLLYLHEDSQYRIIHRDLKTANRLLDEEMNPKISDFGLAKLFTFDQTRADTCKVVGTYGYMAPEYAWHGQYSVKSDVYSFGVLVLEIISGKKISSFSNQKVGDSLLTHAWRNWSEGTALEVVDPILRDCSRIEIMRCIHLGLLCVQDNIAYRPTMASVVLMLSSYSMSLPVPSRPAFSMHSTMETETKSQSSSLSNQSKRETVQVSVNEASISELDPR</sequence>
<dbReference type="SMART" id="SM00220">
    <property type="entry name" value="S_TKc"/>
    <property type="match status" value="1"/>
</dbReference>
<dbReference type="InterPro" id="IPR011009">
    <property type="entry name" value="Kinase-like_dom_sf"/>
</dbReference>
<evidence type="ECO:0000259" key="16">
    <source>
        <dbReference type="PROSITE" id="PS50011"/>
    </source>
</evidence>
<evidence type="ECO:0000256" key="4">
    <source>
        <dbReference type="ARBA" id="ARBA00022679"/>
    </source>
</evidence>
<evidence type="ECO:0000256" key="9">
    <source>
        <dbReference type="ARBA" id="ARBA00022777"/>
    </source>
</evidence>
<dbReference type="OrthoDB" id="4062651at2759"/>
<keyword evidence="7" id="KW-0677">Repeat</keyword>
<dbReference type="Gene3D" id="3.30.200.20">
    <property type="entry name" value="Phosphorylase Kinase, domain 1"/>
    <property type="match status" value="1"/>
</dbReference>
<dbReference type="AlphaFoldDB" id="A0A9D3URN0"/>
<keyword evidence="4" id="KW-0808">Transferase</keyword>
<dbReference type="Gene3D" id="1.10.510.10">
    <property type="entry name" value="Transferase(Phosphotransferase) domain 1"/>
    <property type="match status" value="1"/>
</dbReference>
<keyword evidence="11" id="KW-1133">Transmembrane helix</keyword>
<evidence type="ECO:0000256" key="11">
    <source>
        <dbReference type="ARBA" id="ARBA00022989"/>
    </source>
</evidence>